<protein>
    <recommendedName>
        <fullName evidence="3">Calcium-binding protein</fullName>
    </recommendedName>
</protein>
<dbReference type="RefSeq" id="WP_208674291.1">
    <property type="nucleotide sequence ID" value="NZ_CP030139.2"/>
</dbReference>
<organism evidence="1 2">
    <name type="scientific">Synechococcus elongatus PCC 11801</name>
    <dbReference type="NCBI Taxonomy" id="2219813"/>
    <lineage>
        <taxon>Bacteria</taxon>
        <taxon>Bacillati</taxon>
        <taxon>Cyanobacteriota</taxon>
        <taxon>Cyanophyceae</taxon>
        <taxon>Synechococcales</taxon>
        <taxon>Synechococcaceae</taxon>
        <taxon>Synechococcus</taxon>
    </lineage>
</organism>
<name>A0AAN1QQ32_SYNEL</name>
<evidence type="ECO:0000313" key="1">
    <source>
        <dbReference type="EMBL" id="AZB73440.1"/>
    </source>
</evidence>
<dbReference type="Proteomes" id="UP000267249">
    <property type="component" value="Chromosome"/>
</dbReference>
<dbReference type="EMBL" id="CP030139">
    <property type="protein sequence ID" value="AZB73440.1"/>
    <property type="molecule type" value="Genomic_DNA"/>
</dbReference>
<dbReference type="AlphaFoldDB" id="A0AAN1QQ32"/>
<evidence type="ECO:0008006" key="3">
    <source>
        <dbReference type="Google" id="ProtNLM"/>
    </source>
</evidence>
<accession>A0AAN1QQ32</accession>
<reference evidence="1 2" key="1">
    <citation type="journal article" date="2018" name="Sci. Rep.">
        <title>Genome Features and Biochemical Characteristics of a Robust, Fast Growing and Naturally Transformable Cyanobacterium Synechococcus elongatus PCC 11801 Isolated from India.</title>
        <authorList>
            <person name="Jaiswal D."/>
            <person name="Sengupta A."/>
            <person name="Sohoni S."/>
            <person name="Sengupta S."/>
            <person name="Phadnavis A.G."/>
            <person name="Pakrasi H.B."/>
            <person name="Wangikar P.P."/>
        </authorList>
    </citation>
    <scope>NUCLEOTIDE SEQUENCE [LARGE SCALE GENOMIC DNA]</scope>
    <source>
        <strain evidence="1 2">PCC 11801</strain>
    </source>
</reference>
<proteinExistence type="predicted"/>
<sequence length="288" mass="32573">MKLLFVVPHYWKPTGGNYGSLGADPSPRVAALSRLIAALHSQFGPQQAVLQIRDRTLQPANQQKAAEIEIAIFTTQGCHVLEYLSCPKNLYRHCPVECDPMFLGFEAQAYLRDRQQDFDWYGFLEDDLIIEDPLFFLKLQWFQTNVGPQAVLQPNRFESLVAEGKPHKLYVDGPNSGVAVQFWPDREALQLTGQFLGFPMTFERSVNPHSGCFFLSQAQVQKLVTDPCFLDRDIRFVGPLESAASLSLMKVFRIYKPAAPQASFLEIRHHPANFLKNLRFATGAIASR</sequence>
<evidence type="ECO:0000313" key="2">
    <source>
        <dbReference type="Proteomes" id="UP000267249"/>
    </source>
</evidence>
<gene>
    <name evidence="1" type="ORF">DOP62_12630</name>
</gene>